<dbReference type="SUPFAM" id="SSF53474">
    <property type="entry name" value="alpha/beta-Hydrolases"/>
    <property type="match status" value="1"/>
</dbReference>
<dbReference type="Pfam" id="PF12146">
    <property type="entry name" value="Hydrolase_4"/>
    <property type="match status" value="1"/>
</dbReference>
<dbReference type="Gene3D" id="3.40.50.1820">
    <property type="entry name" value="alpha/beta hydrolase"/>
    <property type="match status" value="1"/>
</dbReference>
<dbReference type="InterPro" id="IPR051044">
    <property type="entry name" value="MAG_DAG_Lipase"/>
</dbReference>
<dbReference type="PANTHER" id="PTHR11614">
    <property type="entry name" value="PHOSPHOLIPASE-RELATED"/>
    <property type="match status" value="1"/>
</dbReference>
<organism evidence="2 3">
    <name type="scientific">Candidatus Anaerobutyricum stercoripullorum</name>
    <dbReference type="NCBI Taxonomy" id="2838456"/>
    <lineage>
        <taxon>Bacteria</taxon>
        <taxon>Bacillati</taxon>
        <taxon>Bacillota</taxon>
        <taxon>Clostridia</taxon>
        <taxon>Lachnospirales</taxon>
        <taxon>Lachnospiraceae</taxon>
        <taxon>Anaerobutyricum</taxon>
    </lineage>
</organism>
<dbReference type="EMBL" id="DXEQ01000186">
    <property type="protein sequence ID" value="HIX72625.1"/>
    <property type="molecule type" value="Genomic_DNA"/>
</dbReference>
<evidence type="ECO:0000313" key="2">
    <source>
        <dbReference type="EMBL" id="HIX72625.1"/>
    </source>
</evidence>
<reference evidence="2" key="2">
    <citation type="submission" date="2021-04" db="EMBL/GenBank/DDBJ databases">
        <authorList>
            <person name="Gilroy R."/>
        </authorList>
    </citation>
    <scope>NUCLEOTIDE SEQUENCE</scope>
    <source>
        <strain evidence="2">ChiSxjej3B15-1167</strain>
    </source>
</reference>
<dbReference type="InterPro" id="IPR029058">
    <property type="entry name" value="AB_hydrolase_fold"/>
</dbReference>
<name>A0A9D2BDL7_9FIRM</name>
<protein>
    <submittedName>
        <fullName evidence="2">Alpha/beta hydrolase</fullName>
    </submittedName>
</protein>
<comment type="caution">
    <text evidence="2">The sequence shown here is derived from an EMBL/GenBank/DDBJ whole genome shotgun (WGS) entry which is preliminary data.</text>
</comment>
<sequence>MAYSKFSGTYRSANHKNRIHYYIFEPETDLRAILQITHGWKDYIERNEELIRFFTDHGVMVCGCDFIGHGRSSSREDLGQMEEEDGWACLVKDVKRLAAYIKREYPNVPFFLYGHGMGSLVTRLCCLHESQWDGVIFSGTSSRQKYCRRAVLLTAILSRFQGLDHRSALLERLIYRRLNRRFKKEKDILSWFSADEEVRSRYAADPRSQFQFTLSAYKNIFKMLGLVSTRKWYRSMNRNLPVLLISGREDPIGNFGKGIEEICQRLSAEGCTVEMKLYDDIRHELQSDPDRETVFHDMLSWMKEYVKEPSEGRIIY</sequence>
<accession>A0A9D2BDL7</accession>
<reference evidence="2" key="1">
    <citation type="journal article" date="2021" name="PeerJ">
        <title>Extensive microbial diversity within the chicken gut microbiome revealed by metagenomics and culture.</title>
        <authorList>
            <person name="Gilroy R."/>
            <person name="Ravi A."/>
            <person name="Getino M."/>
            <person name="Pursley I."/>
            <person name="Horton D.L."/>
            <person name="Alikhan N.F."/>
            <person name="Baker D."/>
            <person name="Gharbi K."/>
            <person name="Hall N."/>
            <person name="Watson M."/>
            <person name="Adriaenssens E.M."/>
            <person name="Foster-Nyarko E."/>
            <person name="Jarju S."/>
            <person name="Secka A."/>
            <person name="Antonio M."/>
            <person name="Oren A."/>
            <person name="Chaudhuri R.R."/>
            <person name="La Ragione R."/>
            <person name="Hildebrand F."/>
            <person name="Pallen M.J."/>
        </authorList>
    </citation>
    <scope>NUCLEOTIDE SEQUENCE</scope>
    <source>
        <strain evidence="2">ChiSxjej3B15-1167</strain>
    </source>
</reference>
<dbReference type="InterPro" id="IPR022742">
    <property type="entry name" value="Hydrolase_4"/>
</dbReference>
<keyword evidence="2" id="KW-0378">Hydrolase</keyword>
<feature type="domain" description="Serine aminopeptidase S33" evidence="1">
    <location>
        <begin position="30"/>
        <end position="290"/>
    </location>
</feature>
<dbReference type="Proteomes" id="UP000886805">
    <property type="component" value="Unassembled WGS sequence"/>
</dbReference>
<evidence type="ECO:0000313" key="3">
    <source>
        <dbReference type="Proteomes" id="UP000886805"/>
    </source>
</evidence>
<evidence type="ECO:0000259" key="1">
    <source>
        <dbReference type="Pfam" id="PF12146"/>
    </source>
</evidence>
<dbReference type="AlphaFoldDB" id="A0A9D2BDL7"/>
<proteinExistence type="predicted"/>
<gene>
    <name evidence="2" type="ORF">H9849_06345</name>
</gene>
<dbReference type="GO" id="GO:0016787">
    <property type="term" value="F:hydrolase activity"/>
    <property type="evidence" value="ECO:0007669"/>
    <property type="project" value="UniProtKB-KW"/>
</dbReference>